<dbReference type="InterPro" id="IPR003798">
    <property type="entry name" value="DNA_recombination_RmuC"/>
</dbReference>
<dbReference type="OrthoDB" id="370725at2"/>
<evidence type="ECO:0000256" key="5">
    <source>
        <dbReference type="ARBA" id="ARBA00023172"/>
    </source>
</evidence>
<sequence length="409" mass="44256">MNSELIIALLGFAVALVAVIWAVLERGRADRAEARVGDLQATAARVQVIEEMAARNAELLQAEAAGAIAEQLIARANESFELREKIAEEKIAGQLKPVTETLEKFQKQVTDMETARAQETGGLREQIGALLQASTAARDETQKLTAALRRGVGVQGRWGEQTLRNVLEMAGLQNRFDFLEQVTVSSGERRQRPDVVVRMPGGGELVIDAKVSIGAFLDAQDAPDEAQREAALVRHADSVRTHVRTLASRGYQDELGGSADFVAMFIPGDSFLVAALDRQPDLLNEAMAQKVVVVTPTTLFALCKAVSYGWRVEDQARGAAEIAKVARELYKRLSDMGGHVAGVGKALTQAVEKYNQVVGSLESRVLPQARRFEALGVDHEGKPMPELPHVETGVRPLARLDPKADDGAA</sequence>
<reference evidence="8" key="1">
    <citation type="submission" date="2018-05" db="EMBL/GenBank/DDBJ databases">
        <title>Genome sequencing of Phenylobacterium sp. HYN0004.</title>
        <authorList>
            <person name="Yi H."/>
            <person name="Baek C."/>
        </authorList>
    </citation>
    <scope>NUCLEOTIDE SEQUENCE [LARGE SCALE GENOMIC DNA]</scope>
    <source>
        <strain evidence="8">HYN0004</strain>
    </source>
</reference>
<dbReference type="GO" id="GO:0006310">
    <property type="term" value="P:DNA recombination"/>
    <property type="evidence" value="ECO:0007669"/>
    <property type="project" value="UniProtKB-KW"/>
</dbReference>
<evidence type="ECO:0000313" key="8">
    <source>
        <dbReference type="Proteomes" id="UP000247763"/>
    </source>
</evidence>
<dbReference type="AlphaFoldDB" id="A0A2Z3HZY6"/>
<comment type="function">
    <text evidence="1">Involved in DNA recombination.</text>
</comment>
<proteinExistence type="inferred from homology"/>
<organism evidence="7 8">
    <name type="scientific">Phenylobacterium parvum</name>
    <dbReference type="NCBI Taxonomy" id="2201350"/>
    <lineage>
        <taxon>Bacteria</taxon>
        <taxon>Pseudomonadati</taxon>
        <taxon>Pseudomonadota</taxon>
        <taxon>Alphaproteobacteria</taxon>
        <taxon>Caulobacterales</taxon>
        <taxon>Caulobacteraceae</taxon>
        <taxon>Phenylobacterium</taxon>
    </lineage>
</organism>
<keyword evidence="6" id="KW-0472">Membrane</keyword>
<name>A0A2Z3HZY6_9CAUL</name>
<evidence type="ECO:0000256" key="4">
    <source>
        <dbReference type="ARBA" id="ARBA00023054"/>
    </source>
</evidence>
<dbReference type="PANTHER" id="PTHR30563:SF0">
    <property type="entry name" value="DNA RECOMBINATION PROTEIN RMUC"/>
    <property type="match status" value="1"/>
</dbReference>
<dbReference type="Proteomes" id="UP000247763">
    <property type="component" value="Chromosome"/>
</dbReference>
<comment type="similarity">
    <text evidence="2">Belongs to the RmuC family.</text>
</comment>
<dbReference type="EMBL" id="CP029479">
    <property type="protein sequence ID" value="AWM78319.1"/>
    <property type="molecule type" value="Genomic_DNA"/>
</dbReference>
<keyword evidence="8" id="KW-1185">Reference proteome</keyword>
<keyword evidence="4" id="KW-0175">Coiled coil</keyword>
<keyword evidence="5" id="KW-0233">DNA recombination</keyword>
<dbReference type="Pfam" id="PF02646">
    <property type="entry name" value="RmuC"/>
    <property type="match status" value="1"/>
</dbReference>
<gene>
    <name evidence="7" type="ORF">HYN04_11505</name>
</gene>
<evidence type="ECO:0000256" key="6">
    <source>
        <dbReference type="SAM" id="Phobius"/>
    </source>
</evidence>
<keyword evidence="6" id="KW-0812">Transmembrane</keyword>
<keyword evidence="6" id="KW-1133">Transmembrane helix</keyword>
<evidence type="ECO:0000313" key="7">
    <source>
        <dbReference type="EMBL" id="AWM78319.1"/>
    </source>
</evidence>
<evidence type="ECO:0000256" key="2">
    <source>
        <dbReference type="ARBA" id="ARBA00009840"/>
    </source>
</evidence>
<accession>A0A2Z3HZY6</accession>
<protein>
    <recommendedName>
        <fullName evidence="3">DNA recombination protein RmuC homolog</fullName>
    </recommendedName>
</protein>
<feature type="transmembrane region" description="Helical" evidence="6">
    <location>
        <begin position="6"/>
        <end position="24"/>
    </location>
</feature>
<evidence type="ECO:0000256" key="3">
    <source>
        <dbReference type="ARBA" id="ARBA00021840"/>
    </source>
</evidence>
<dbReference type="PANTHER" id="PTHR30563">
    <property type="entry name" value="DNA RECOMBINATION PROTEIN RMUC"/>
    <property type="match status" value="1"/>
</dbReference>
<dbReference type="KEGG" id="phb:HYN04_11505"/>
<dbReference type="RefSeq" id="WP_110450885.1">
    <property type="nucleotide sequence ID" value="NZ_CP029479.1"/>
</dbReference>
<evidence type="ECO:0000256" key="1">
    <source>
        <dbReference type="ARBA" id="ARBA00003416"/>
    </source>
</evidence>